<dbReference type="Proteomes" id="UP000076532">
    <property type="component" value="Unassembled WGS sequence"/>
</dbReference>
<keyword evidence="3" id="KW-1185">Reference proteome</keyword>
<sequence>MSSDLPSLLLASLHSALRKLAEQSLTALTAQPGFISALLQLVLGQGTEERSVHLVIAALEFPERWPDLINRAHVCFDALFSEINYVLSRFVDPFLQLFHHTAGPLLSLSLSPHTSALVGQVTLLFEIYYHFTYQDRPPVIEDAHVKFWRPEQGWLVRVLGEKDGETGATSVPDTGVGDRRRRAERHAKKRFEANPLEFSGHGVADVLQALVRSVYKAEATEIAGTGLGGAPGPCAILSSYFAFYLLVLNLECALTTVLSTQLVLQSLRFISTPLRSGCDKDLSGSKETIEGKLHGAVVRNVSLRMHEMERFAASRLEFSGQGAADVLQALVGSGYEAVATGIA</sequence>
<dbReference type="SUPFAM" id="SSF48371">
    <property type="entry name" value="ARM repeat"/>
    <property type="match status" value="1"/>
</dbReference>
<evidence type="ECO:0000313" key="2">
    <source>
        <dbReference type="EMBL" id="KZP18073.1"/>
    </source>
</evidence>
<dbReference type="Pfam" id="PF08506">
    <property type="entry name" value="Cse1"/>
    <property type="match status" value="1"/>
</dbReference>
<dbReference type="GO" id="GO:0006886">
    <property type="term" value="P:intracellular protein transport"/>
    <property type="evidence" value="ECO:0007669"/>
    <property type="project" value="InterPro"/>
</dbReference>
<dbReference type="InterPro" id="IPR016024">
    <property type="entry name" value="ARM-type_fold"/>
</dbReference>
<protein>
    <recommendedName>
        <fullName evidence="1">Exportin-2 central domain-containing protein</fullName>
    </recommendedName>
</protein>
<dbReference type="InterPro" id="IPR013713">
    <property type="entry name" value="XPO2_central"/>
</dbReference>
<name>A0A166GQR4_9AGAM</name>
<dbReference type="AlphaFoldDB" id="A0A166GQR4"/>
<accession>A0A166GQR4</accession>
<dbReference type="Gene3D" id="1.25.10.10">
    <property type="entry name" value="Leucine-rich Repeat Variant"/>
    <property type="match status" value="2"/>
</dbReference>
<dbReference type="InterPro" id="IPR011989">
    <property type="entry name" value="ARM-like"/>
</dbReference>
<organism evidence="2 3">
    <name type="scientific">Athelia psychrophila</name>
    <dbReference type="NCBI Taxonomy" id="1759441"/>
    <lineage>
        <taxon>Eukaryota</taxon>
        <taxon>Fungi</taxon>
        <taxon>Dikarya</taxon>
        <taxon>Basidiomycota</taxon>
        <taxon>Agaricomycotina</taxon>
        <taxon>Agaricomycetes</taxon>
        <taxon>Agaricomycetidae</taxon>
        <taxon>Atheliales</taxon>
        <taxon>Atheliaceae</taxon>
        <taxon>Athelia</taxon>
    </lineage>
</organism>
<dbReference type="STRING" id="436010.A0A166GQR4"/>
<proteinExistence type="predicted"/>
<gene>
    <name evidence="2" type="ORF">FIBSPDRAFT_956631</name>
</gene>
<dbReference type="EMBL" id="KV417576">
    <property type="protein sequence ID" value="KZP18073.1"/>
    <property type="molecule type" value="Genomic_DNA"/>
</dbReference>
<evidence type="ECO:0000259" key="1">
    <source>
        <dbReference type="Pfam" id="PF08506"/>
    </source>
</evidence>
<reference evidence="2 3" key="1">
    <citation type="journal article" date="2016" name="Mol. Biol. Evol.">
        <title>Comparative Genomics of Early-Diverging Mushroom-Forming Fungi Provides Insights into the Origins of Lignocellulose Decay Capabilities.</title>
        <authorList>
            <person name="Nagy L.G."/>
            <person name="Riley R."/>
            <person name="Tritt A."/>
            <person name="Adam C."/>
            <person name="Daum C."/>
            <person name="Floudas D."/>
            <person name="Sun H."/>
            <person name="Yadav J.S."/>
            <person name="Pangilinan J."/>
            <person name="Larsson K.H."/>
            <person name="Matsuura K."/>
            <person name="Barry K."/>
            <person name="Labutti K."/>
            <person name="Kuo R."/>
            <person name="Ohm R.A."/>
            <person name="Bhattacharya S.S."/>
            <person name="Shirouzu T."/>
            <person name="Yoshinaga Y."/>
            <person name="Martin F.M."/>
            <person name="Grigoriev I.V."/>
            <person name="Hibbett D.S."/>
        </authorList>
    </citation>
    <scope>NUCLEOTIDE SEQUENCE [LARGE SCALE GENOMIC DNA]</scope>
    <source>
        <strain evidence="2 3">CBS 109695</strain>
    </source>
</reference>
<feature type="domain" description="Exportin-2 central" evidence="1">
    <location>
        <begin position="77"/>
        <end position="143"/>
    </location>
</feature>
<dbReference type="OrthoDB" id="3268246at2759"/>
<evidence type="ECO:0000313" key="3">
    <source>
        <dbReference type="Proteomes" id="UP000076532"/>
    </source>
</evidence>